<name>A0A8H3FYF2_9LECA</name>
<dbReference type="PRINTS" id="PR00081">
    <property type="entry name" value="GDHRDH"/>
</dbReference>
<keyword evidence="3" id="KW-0560">Oxidoreductase</keyword>
<evidence type="ECO:0008006" key="6">
    <source>
        <dbReference type="Google" id="ProtNLM"/>
    </source>
</evidence>
<dbReference type="OrthoDB" id="5371740at2759"/>
<evidence type="ECO:0000313" key="5">
    <source>
        <dbReference type="Proteomes" id="UP000664169"/>
    </source>
</evidence>
<organism evidence="4 5">
    <name type="scientific">Gomphillus americanus</name>
    <dbReference type="NCBI Taxonomy" id="1940652"/>
    <lineage>
        <taxon>Eukaryota</taxon>
        <taxon>Fungi</taxon>
        <taxon>Dikarya</taxon>
        <taxon>Ascomycota</taxon>
        <taxon>Pezizomycotina</taxon>
        <taxon>Lecanoromycetes</taxon>
        <taxon>OSLEUM clade</taxon>
        <taxon>Ostropomycetidae</taxon>
        <taxon>Ostropales</taxon>
        <taxon>Graphidaceae</taxon>
        <taxon>Gomphilloideae</taxon>
        <taxon>Gomphillus</taxon>
    </lineage>
</organism>
<dbReference type="SUPFAM" id="SSF51735">
    <property type="entry name" value="NAD(P)-binding Rossmann-fold domains"/>
    <property type="match status" value="1"/>
</dbReference>
<evidence type="ECO:0000256" key="1">
    <source>
        <dbReference type="ARBA" id="ARBA00006484"/>
    </source>
</evidence>
<keyword evidence="2" id="KW-0521">NADP</keyword>
<proteinExistence type="inferred from homology"/>
<reference evidence="4" key="1">
    <citation type="submission" date="2021-03" db="EMBL/GenBank/DDBJ databases">
        <authorList>
            <person name="Tagirdzhanova G."/>
        </authorList>
    </citation>
    <scope>NUCLEOTIDE SEQUENCE</scope>
</reference>
<evidence type="ECO:0000313" key="4">
    <source>
        <dbReference type="EMBL" id="CAF9929923.1"/>
    </source>
</evidence>
<dbReference type="InterPro" id="IPR002347">
    <property type="entry name" value="SDR_fam"/>
</dbReference>
<dbReference type="InterPro" id="IPR020904">
    <property type="entry name" value="Sc_DH/Rdtase_CS"/>
</dbReference>
<evidence type="ECO:0000256" key="3">
    <source>
        <dbReference type="ARBA" id="ARBA00023002"/>
    </source>
</evidence>
<dbReference type="PANTHER" id="PTHR43180:SF16">
    <property type="entry name" value="BACILYSIN BIOSYNTHESIS OXIDOREDUCTASE BACC"/>
    <property type="match status" value="1"/>
</dbReference>
<dbReference type="PROSITE" id="PS00061">
    <property type="entry name" value="ADH_SHORT"/>
    <property type="match status" value="1"/>
</dbReference>
<dbReference type="Pfam" id="PF00106">
    <property type="entry name" value="adh_short"/>
    <property type="match status" value="2"/>
</dbReference>
<keyword evidence="5" id="KW-1185">Reference proteome</keyword>
<dbReference type="InterPro" id="IPR036291">
    <property type="entry name" value="NAD(P)-bd_dom_sf"/>
</dbReference>
<dbReference type="Proteomes" id="UP000664169">
    <property type="component" value="Unassembled WGS sequence"/>
</dbReference>
<dbReference type="EMBL" id="CAJPDQ010000034">
    <property type="protein sequence ID" value="CAF9929923.1"/>
    <property type="molecule type" value="Genomic_DNA"/>
</dbReference>
<dbReference type="PANTHER" id="PTHR43180">
    <property type="entry name" value="3-OXOACYL-(ACYL-CARRIER-PROTEIN) REDUCTASE (AFU_ORTHOLOGUE AFUA_6G11210)"/>
    <property type="match status" value="1"/>
</dbReference>
<dbReference type="AlphaFoldDB" id="A0A8H3FYF2"/>
<comment type="caution">
    <text evidence="4">The sequence shown here is derived from an EMBL/GenBank/DDBJ whole genome shotgun (WGS) entry which is preliminary data.</text>
</comment>
<gene>
    <name evidence="4" type="ORF">GOMPHAMPRED_005515</name>
</gene>
<dbReference type="GO" id="GO:0016491">
    <property type="term" value="F:oxidoreductase activity"/>
    <property type="evidence" value="ECO:0007669"/>
    <property type="project" value="UniProtKB-KW"/>
</dbReference>
<comment type="similarity">
    <text evidence="1">Belongs to the short-chain dehydrogenases/reductases (SDR) family.</text>
</comment>
<accession>A0A8H3FYF2</accession>
<dbReference type="Gene3D" id="3.40.50.720">
    <property type="entry name" value="NAD(P)-binding Rossmann-like Domain"/>
    <property type="match status" value="1"/>
</dbReference>
<evidence type="ECO:0000256" key="2">
    <source>
        <dbReference type="ARBA" id="ARBA00022857"/>
    </source>
</evidence>
<protein>
    <recommendedName>
        <fullName evidence="6">NAD(P)-binding protein</fullName>
    </recommendedName>
</protein>
<sequence>MSQNDSSKEEQETARLEKLIQTCKKQHVDFPTPYEYTPDNAKIQDKGVLITGGASGIGEAMARAFAAAGAYVTILDLNRPRGEQLVAEMTEKGHKMIFHATDITDFDQQLAAFRAAQSFSPSGQLSHVFANAGNIGSYTLYPVENIDSSATNGGEATKTLVKPSLPCVQVSLIGMYYTAYLALHFLTLGTKAKSGALDTGTPAEKDLLDRSLTLMGSVMSYKGYKGLSDYCMAKAGVRGMFKSLRNDIKESTGIRLNLLAPTYVETPIYPKGIDLSVYKFAPMEFLVRIAQQLVCDTTIHGRSIIITADGPKDMDDDIAGLDGAPVIKDFLLGHNMLNAGP</sequence>